<comment type="caution">
    <text evidence="2">The sequence shown here is derived from an EMBL/GenBank/DDBJ whole genome shotgun (WGS) entry which is preliminary data.</text>
</comment>
<dbReference type="EMBL" id="BARS01026906">
    <property type="protein sequence ID" value="GAG05828.1"/>
    <property type="molecule type" value="Genomic_DNA"/>
</dbReference>
<feature type="non-terminal residue" evidence="2">
    <location>
        <position position="120"/>
    </location>
</feature>
<name>X0UZW4_9ZZZZ</name>
<organism evidence="2">
    <name type="scientific">marine sediment metagenome</name>
    <dbReference type="NCBI Taxonomy" id="412755"/>
    <lineage>
        <taxon>unclassified sequences</taxon>
        <taxon>metagenomes</taxon>
        <taxon>ecological metagenomes</taxon>
    </lineage>
</organism>
<sequence length="120" mass="13305">MVAVAILIIIGIIIIGVYYWLSKYTQSHDLSSNEGLGKMLSKIPGAGAIFWELTHLILFGILGFFFPTCDAVIISIGAIWEMIEHYLSINLAPIRRPVASGQGYDETQWWYGSAVDIVVD</sequence>
<reference evidence="2" key="1">
    <citation type="journal article" date="2014" name="Front. Microbiol.">
        <title>High frequency of phylogenetically diverse reductive dehalogenase-homologous genes in deep subseafloor sedimentary metagenomes.</title>
        <authorList>
            <person name="Kawai M."/>
            <person name="Futagami T."/>
            <person name="Toyoda A."/>
            <person name="Takaki Y."/>
            <person name="Nishi S."/>
            <person name="Hori S."/>
            <person name="Arai W."/>
            <person name="Tsubouchi T."/>
            <person name="Morono Y."/>
            <person name="Uchiyama I."/>
            <person name="Ito T."/>
            <person name="Fujiyama A."/>
            <person name="Inagaki F."/>
            <person name="Takami H."/>
        </authorList>
    </citation>
    <scope>NUCLEOTIDE SEQUENCE</scope>
    <source>
        <strain evidence="2">Expedition CK06-06</strain>
    </source>
</reference>
<accession>X0UZW4</accession>
<evidence type="ECO:0000256" key="1">
    <source>
        <dbReference type="SAM" id="Phobius"/>
    </source>
</evidence>
<dbReference type="AlphaFoldDB" id="X0UZW4"/>
<keyword evidence="1" id="KW-1133">Transmembrane helix</keyword>
<proteinExistence type="predicted"/>
<evidence type="ECO:0000313" key="2">
    <source>
        <dbReference type="EMBL" id="GAG05828.1"/>
    </source>
</evidence>
<keyword evidence="1" id="KW-0472">Membrane</keyword>
<keyword evidence="1" id="KW-0812">Transmembrane</keyword>
<protein>
    <submittedName>
        <fullName evidence="2">Uncharacterized protein</fullName>
    </submittedName>
</protein>
<gene>
    <name evidence="2" type="ORF">S01H1_42323</name>
</gene>
<feature type="transmembrane region" description="Helical" evidence="1">
    <location>
        <begin position="6"/>
        <end position="22"/>
    </location>
</feature>